<dbReference type="EMBL" id="JAOQAV010000011">
    <property type="protein sequence ID" value="KAJ4190282.1"/>
    <property type="molecule type" value="Genomic_DNA"/>
</dbReference>
<evidence type="ECO:0000313" key="3">
    <source>
        <dbReference type="Proteomes" id="UP001152087"/>
    </source>
</evidence>
<evidence type="ECO:0000313" key="2">
    <source>
        <dbReference type="EMBL" id="KAJ4190282.1"/>
    </source>
</evidence>
<dbReference type="EC" id="3.5.1.25" evidence="2"/>
<dbReference type="Proteomes" id="UP001152087">
    <property type="component" value="Unassembled WGS sequence"/>
</dbReference>
<protein>
    <submittedName>
        <fullName evidence="2">N-acetyl-glucosamine-6-phosphate deacetylase</fullName>
        <ecNumber evidence="2">3.5.1.25</ecNumber>
    </submittedName>
</protein>
<dbReference type="Gene3D" id="2.30.40.10">
    <property type="entry name" value="Urease, subunit C, domain 1"/>
    <property type="match status" value="1"/>
</dbReference>
<proteinExistence type="predicted"/>
<keyword evidence="2" id="KW-0378">Hydrolase</keyword>
<sequence>MLGVEDRKGSLNVGADADLVIFSEERMAEGITQLVVDEVWKLGTQVYLREGAAVMGKKA</sequence>
<dbReference type="Pfam" id="PF07969">
    <property type="entry name" value="Amidohydro_3"/>
    <property type="match status" value="1"/>
</dbReference>
<dbReference type="AlphaFoldDB" id="A0A9W8V3G8"/>
<dbReference type="GO" id="GO:0008448">
    <property type="term" value="F:N-acetylglucosamine-6-phosphate deacetylase activity"/>
    <property type="evidence" value="ECO:0007669"/>
    <property type="project" value="UniProtKB-EC"/>
</dbReference>
<dbReference type="InterPro" id="IPR013108">
    <property type="entry name" value="Amidohydro_3"/>
</dbReference>
<gene>
    <name evidence="2" type="primary">NAG2_4</name>
    <name evidence="2" type="ORF">NW755_005424</name>
</gene>
<feature type="domain" description="Amidohydrolase 3" evidence="1">
    <location>
        <begin position="1"/>
        <end position="47"/>
    </location>
</feature>
<keyword evidence="3" id="KW-1185">Reference proteome</keyword>
<comment type="caution">
    <text evidence="2">The sequence shown here is derived from an EMBL/GenBank/DDBJ whole genome shotgun (WGS) entry which is preliminary data.</text>
</comment>
<accession>A0A9W8V3G8</accession>
<evidence type="ECO:0000259" key="1">
    <source>
        <dbReference type="Pfam" id="PF07969"/>
    </source>
</evidence>
<name>A0A9W8V3G8_9HYPO</name>
<dbReference type="InterPro" id="IPR011059">
    <property type="entry name" value="Metal-dep_hydrolase_composite"/>
</dbReference>
<organism evidence="2 3">
    <name type="scientific">Fusarium falciforme</name>
    <dbReference type="NCBI Taxonomy" id="195108"/>
    <lineage>
        <taxon>Eukaryota</taxon>
        <taxon>Fungi</taxon>
        <taxon>Dikarya</taxon>
        <taxon>Ascomycota</taxon>
        <taxon>Pezizomycotina</taxon>
        <taxon>Sordariomycetes</taxon>
        <taxon>Hypocreomycetidae</taxon>
        <taxon>Hypocreales</taxon>
        <taxon>Nectriaceae</taxon>
        <taxon>Fusarium</taxon>
        <taxon>Fusarium solani species complex</taxon>
    </lineage>
</organism>
<reference evidence="2" key="1">
    <citation type="submission" date="2022-09" db="EMBL/GenBank/DDBJ databases">
        <title>Fusarium specimens isolated from Avocado Roots.</title>
        <authorList>
            <person name="Stajich J."/>
            <person name="Roper C."/>
            <person name="Heimlech-Rivalta G."/>
        </authorList>
    </citation>
    <scope>NUCLEOTIDE SEQUENCE</scope>
    <source>
        <strain evidence="2">A02</strain>
    </source>
</reference>